<evidence type="ECO:0000256" key="5">
    <source>
        <dbReference type="SAM" id="MobiDB-lite"/>
    </source>
</evidence>
<dbReference type="CDD" id="cd01146">
    <property type="entry name" value="FhuD"/>
    <property type="match status" value="1"/>
</dbReference>
<dbReference type="PROSITE" id="PS50983">
    <property type="entry name" value="FE_B12_PBP"/>
    <property type="match status" value="1"/>
</dbReference>
<accession>A0A1H5EXG7</accession>
<dbReference type="PANTHER" id="PTHR30532:SF25">
    <property type="entry name" value="IRON(III) DICITRATE-BINDING PERIPLASMIC PROTEIN"/>
    <property type="match status" value="1"/>
</dbReference>
<dbReference type="Pfam" id="PF01497">
    <property type="entry name" value="Peripla_BP_2"/>
    <property type="match status" value="1"/>
</dbReference>
<dbReference type="PANTHER" id="PTHR30532">
    <property type="entry name" value="IRON III DICITRATE-BINDING PERIPLASMIC PROTEIN"/>
    <property type="match status" value="1"/>
</dbReference>
<evidence type="ECO:0000256" key="1">
    <source>
        <dbReference type="ARBA" id="ARBA00004196"/>
    </source>
</evidence>
<dbReference type="GO" id="GO:1901678">
    <property type="term" value="P:iron coordination entity transport"/>
    <property type="evidence" value="ECO:0007669"/>
    <property type="project" value="UniProtKB-ARBA"/>
</dbReference>
<keyword evidence="4 6" id="KW-0732">Signal</keyword>
<gene>
    <name evidence="8" type="ORF">SAMN04489740_0366</name>
</gene>
<proteinExistence type="inferred from homology"/>
<feature type="domain" description="Fe/B12 periplasmic-binding" evidence="7">
    <location>
        <begin position="64"/>
        <end position="316"/>
    </location>
</feature>
<dbReference type="SUPFAM" id="SSF53807">
    <property type="entry name" value="Helical backbone' metal receptor"/>
    <property type="match status" value="1"/>
</dbReference>
<dbReference type="RefSeq" id="WP_074710042.1">
    <property type="nucleotide sequence ID" value="NZ_FNTV01000001.1"/>
</dbReference>
<dbReference type="Gene3D" id="3.40.50.1980">
    <property type="entry name" value="Nitrogenase molybdenum iron protein domain"/>
    <property type="match status" value="2"/>
</dbReference>
<reference evidence="8 9" key="1">
    <citation type="submission" date="2016-10" db="EMBL/GenBank/DDBJ databases">
        <authorList>
            <person name="de Groot N.N."/>
        </authorList>
    </citation>
    <scope>NUCLEOTIDE SEQUENCE [LARGE SCALE GENOMIC DNA]</scope>
    <source>
        <strain evidence="8 9">DSM 22274</strain>
    </source>
</reference>
<dbReference type="Proteomes" id="UP000182725">
    <property type="component" value="Unassembled WGS sequence"/>
</dbReference>
<protein>
    <submittedName>
        <fullName evidence="8">Iron complex transport system substrate-binding protein</fullName>
    </submittedName>
</protein>
<organism evidence="8 9">
    <name type="scientific">Arthrobacter alpinus</name>
    <dbReference type="NCBI Taxonomy" id="656366"/>
    <lineage>
        <taxon>Bacteria</taxon>
        <taxon>Bacillati</taxon>
        <taxon>Actinomycetota</taxon>
        <taxon>Actinomycetes</taxon>
        <taxon>Micrococcales</taxon>
        <taxon>Micrococcaceae</taxon>
        <taxon>Arthrobacter</taxon>
    </lineage>
</organism>
<evidence type="ECO:0000256" key="6">
    <source>
        <dbReference type="SAM" id="SignalP"/>
    </source>
</evidence>
<dbReference type="GO" id="GO:0030288">
    <property type="term" value="C:outer membrane-bounded periplasmic space"/>
    <property type="evidence" value="ECO:0007669"/>
    <property type="project" value="TreeGrafter"/>
</dbReference>
<feature type="chain" id="PRO_5038640228" evidence="6">
    <location>
        <begin position="36"/>
        <end position="316"/>
    </location>
</feature>
<name>A0A1H5EXG7_9MICC</name>
<evidence type="ECO:0000313" key="9">
    <source>
        <dbReference type="Proteomes" id="UP000182725"/>
    </source>
</evidence>
<evidence type="ECO:0000259" key="7">
    <source>
        <dbReference type="PROSITE" id="PS50983"/>
    </source>
</evidence>
<dbReference type="EMBL" id="FNTV01000001">
    <property type="protein sequence ID" value="SED95831.1"/>
    <property type="molecule type" value="Genomic_DNA"/>
</dbReference>
<evidence type="ECO:0000256" key="4">
    <source>
        <dbReference type="ARBA" id="ARBA00022729"/>
    </source>
</evidence>
<dbReference type="PROSITE" id="PS51257">
    <property type="entry name" value="PROKAR_LIPOPROTEIN"/>
    <property type="match status" value="1"/>
</dbReference>
<feature type="region of interest" description="Disordered" evidence="5">
    <location>
        <begin position="35"/>
        <end position="56"/>
    </location>
</feature>
<dbReference type="AlphaFoldDB" id="A0A1H5EXG7"/>
<sequence>MPTSTTRSHSAARLRVIAATALIALGLASCGTGQSAPASSSSTSATHNVEHARGTAAVPGAPKRVVVLEPVQLDTAVALGVTPVGAAVASNVKGVPAYLGEAAAAIESVGTVPEPSLEKIAALHPDLILGTESRHSALYKQLSDIAPTVFMASQADPWQDNVVLVGNALNQEAKAKELLGTYKDRCTSIASKFKVDGVTAQLVRPRDESVLSLYGPTSFAGSTLECTGLSIPDRDWEKSISVDISPERILEAKADYVFVTTTDVNDPGTIPAPIRDNAASFPEVKLVDTSYWVSGVGPLGGNAVLDDIERILQDAQ</sequence>
<evidence type="ECO:0000313" key="8">
    <source>
        <dbReference type="EMBL" id="SED95831.1"/>
    </source>
</evidence>
<comment type="subcellular location">
    <subcellularLocation>
        <location evidence="1">Cell envelope</location>
    </subcellularLocation>
</comment>
<comment type="similarity">
    <text evidence="2">Belongs to the bacterial solute-binding protein 8 family.</text>
</comment>
<dbReference type="InterPro" id="IPR002491">
    <property type="entry name" value="ABC_transptr_periplasmic_BD"/>
</dbReference>
<keyword evidence="3" id="KW-0813">Transport</keyword>
<evidence type="ECO:0000256" key="2">
    <source>
        <dbReference type="ARBA" id="ARBA00008814"/>
    </source>
</evidence>
<feature type="signal peptide" evidence="6">
    <location>
        <begin position="1"/>
        <end position="35"/>
    </location>
</feature>
<evidence type="ECO:0000256" key="3">
    <source>
        <dbReference type="ARBA" id="ARBA00022448"/>
    </source>
</evidence>
<dbReference type="InterPro" id="IPR051313">
    <property type="entry name" value="Bact_iron-sidero_bind"/>
</dbReference>
<feature type="compositionally biased region" description="Low complexity" evidence="5">
    <location>
        <begin position="35"/>
        <end position="46"/>
    </location>
</feature>